<dbReference type="InterPro" id="IPR052020">
    <property type="entry name" value="Cyclic_di-GMP/3'3'-cGAMP_PDE"/>
</dbReference>
<dbReference type="OrthoDB" id="9816273at2"/>
<dbReference type="PANTHER" id="PTHR45228:SF5">
    <property type="entry name" value="CYCLIC DI-GMP PHOSPHODIESTERASE VC_1348-RELATED"/>
    <property type="match status" value="1"/>
</dbReference>
<dbReference type="CDD" id="cd00077">
    <property type="entry name" value="HDc"/>
    <property type="match status" value="1"/>
</dbReference>
<evidence type="ECO:0000313" key="5">
    <source>
        <dbReference type="Proteomes" id="UP000196027"/>
    </source>
</evidence>
<accession>A0A1Y0IEX4</accession>
<reference evidence="4 5" key="1">
    <citation type="submission" date="2017-05" db="EMBL/GenBank/DDBJ databases">
        <title>Genomic insights into alkan degradation activity of Oleiphilus messinensis.</title>
        <authorList>
            <person name="Kozyavkin S.A."/>
            <person name="Slesarev A.I."/>
            <person name="Golyshin P.N."/>
            <person name="Korzhenkov A."/>
            <person name="Golyshina O.N."/>
            <person name="Toshchakov S.V."/>
        </authorList>
    </citation>
    <scope>NUCLEOTIDE SEQUENCE [LARGE SCALE GENOMIC DNA]</scope>
    <source>
        <strain evidence="4 5">ME102</strain>
    </source>
</reference>
<dbReference type="GO" id="GO:0008081">
    <property type="term" value="F:phosphoric diester hydrolase activity"/>
    <property type="evidence" value="ECO:0007669"/>
    <property type="project" value="UniProtKB-ARBA"/>
</dbReference>
<dbReference type="PANTHER" id="PTHR45228">
    <property type="entry name" value="CYCLIC DI-GMP PHOSPHODIESTERASE TM_0186-RELATED"/>
    <property type="match status" value="1"/>
</dbReference>
<dbReference type="InterPro" id="IPR011006">
    <property type="entry name" value="CheY-like_superfamily"/>
</dbReference>
<name>A0A1Y0IEX4_9GAMM</name>
<dbReference type="EMBL" id="CP021425">
    <property type="protein sequence ID" value="ARU58025.1"/>
    <property type="molecule type" value="Genomic_DNA"/>
</dbReference>
<feature type="domain" description="Response regulatory" evidence="2">
    <location>
        <begin position="10"/>
        <end position="125"/>
    </location>
</feature>
<organism evidence="4 5">
    <name type="scientific">Oleiphilus messinensis</name>
    <dbReference type="NCBI Taxonomy" id="141451"/>
    <lineage>
        <taxon>Bacteria</taxon>
        <taxon>Pseudomonadati</taxon>
        <taxon>Pseudomonadota</taxon>
        <taxon>Gammaproteobacteria</taxon>
        <taxon>Oceanospirillales</taxon>
        <taxon>Oleiphilaceae</taxon>
        <taxon>Oleiphilus</taxon>
    </lineage>
</organism>
<proteinExistence type="predicted"/>
<dbReference type="RefSeq" id="WP_087462850.1">
    <property type="nucleotide sequence ID" value="NZ_CP021425.1"/>
</dbReference>
<dbReference type="PROSITE" id="PS51832">
    <property type="entry name" value="HD_GYP"/>
    <property type="match status" value="1"/>
</dbReference>
<dbReference type="SMART" id="SM00448">
    <property type="entry name" value="REC"/>
    <property type="match status" value="1"/>
</dbReference>
<dbReference type="InterPro" id="IPR037522">
    <property type="entry name" value="HD_GYP_dom"/>
</dbReference>
<evidence type="ECO:0000259" key="3">
    <source>
        <dbReference type="PROSITE" id="PS51832"/>
    </source>
</evidence>
<dbReference type="Pfam" id="PF00072">
    <property type="entry name" value="Response_reg"/>
    <property type="match status" value="1"/>
</dbReference>
<dbReference type="InterPro" id="IPR001789">
    <property type="entry name" value="Sig_transdc_resp-reg_receiver"/>
</dbReference>
<protein>
    <submittedName>
        <fullName evidence="4">Response regulator receiver-modulated signal transduction phosphohydrolase</fullName>
    </submittedName>
</protein>
<feature type="domain" description="HD-GYP" evidence="3">
    <location>
        <begin position="133"/>
        <end position="330"/>
    </location>
</feature>
<evidence type="ECO:0000259" key="2">
    <source>
        <dbReference type="PROSITE" id="PS50110"/>
    </source>
</evidence>
<dbReference type="InterPro" id="IPR003607">
    <property type="entry name" value="HD/PDEase_dom"/>
</dbReference>
<sequence>MNDSIPGAAKILIVDDEPDNLRVMMQILQDDYQLYFAKDGEKALELVDQHVPDLVLMDVMMPKMDGFETCIKMKERVEFSHIPVIFVTAMAESSDESYGLQIGGVDYITKPINGAVVKARVKTHLSLVSVKEVEQTRLEVIRRLGRAAEYKDNETGLHVIRMSHFSRLLAVKAGFSENEAELILHASPMHDVGKIGIPDRILLKPGKLDSDEWEIMKQHPLIGAQIIGKHRSRLLMMAHDIALNHHEKWDGTGYPNGLSGYDIPRVARVVAIADVFDALTTERPYKHAWSVEDALKYLNDQRGVHLDPDLVPLFVAILPEVMNIKERWGECANKEDLYA</sequence>
<evidence type="ECO:0000256" key="1">
    <source>
        <dbReference type="PROSITE-ProRule" id="PRU00169"/>
    </source>
</evidence>
<dbReference type="Gene3D" id="3.40.50.2300">
    <property type="match status" value="1"/>
</dbReference>
<dbReference type="GO" id="GO:0000160">
    <property type="term" value="P:phosphorelay signal transduction system"/>
    <property type="evidence" value="ECO:0007669"/>
    <property type="project" value="InterPro"/>
</dbReference>
<dbReference type="Pfam" id="PF13487">
    <property type="entry name" value="HD_5"/>
    <property type="match status" value="1"/>
</dbReference>
<keyword evidence="5" id="KW-1185">Reference proteome</keyword>
<evidence type="ECO:0000313" key="4">
    <source>
        <dbReference type="EMBL" id="ARU58025.1"/>
    </source>
</evidence>
<dbReference type="SUPFAM" id="SSF52172">
    <property type="entry name" value="CheY-like"/>
    <property type="match status" value="1"/>
</dbReference>
<keyword evidence="4" id="KW-0378">Hydrolase</keyword>
<dbReference type="AlphaFoldDB" id="A0A1Y0IEX4"/>
<keyword evidence="1" id="KW-0597">Phosphoprotein</keyword>
<dbReference type="Proteomes" id="UP000196027">
    <property type="component" value="Chromosome"/>
</dbReference>
<gene>
    <name evidence="4" type="ORF">OLMES_4006</name>
</gene>
<dbReference type="SUPFAM" id="SSF109604">
    <property type="entry name" value="HD-domain/PDEase-like"/>
    <property type="match status" value="1"/>
</dbReference>
<feature type="modified residue" description="4-aspartylphosphate" evidence="1">
    <location>
        <position position="58"/>
    </location>
</feature>
<dbReference type="KEGG" id="ome:OLMES_4006"/>
<dbReference type="PROSITE" id="PS50110">
    <property type="entry name" value="RESPONSE_REGULATORY"/>
    <property type="match status" value="1"/>
</dbReference>
<dbReference type="SMART" id="SM00471">
    <property type="entry name" value="HDc"/>
    <property type="match status" value="1"/>
</dbReference>
<dbReference type="Gene3D" id="1.10.3210.10">
    <property type="entry name" value="Hypothetical protein af1432"/>
    <property type="match status" value="1"/>
</dbReference>